<organism evidence="2 3">
    <name type="scientific">Dongia sedimenti</name>
    <dbReference type="NCBI Taxonomy" id="3064282"/>
    <lineage>
        <taxon>Bacteria</taxon>
        <taxon>Pseudomonadati</taxon>
        <taxon>Pseudomonadota</taxon>
        <taxon>Alphaproteobacteria</taxon>
        <taxon>Rhodospirillales</taxon>
        <taxon>Dongiaceae</taxon>
        <taxon>Dongia</taxon>
    </lineage>
</organism>
<dbReference type="EMBL" id="JAUYVI010000001">
    <property type="protein sequence ID" value="MDQ7246210.1"/>
    <property type="molecule type" value="Genomic_DNA"/>
</dbReference>
<dbReference type="RefSeq" id="WP_379953584.1">
    <property type="nucleotide sequence ID" value="NZ_JAUYVI010000001.1"/>
</dbReference>
<protein>
    <submittedName>
        <fullName evidence="2">Uncharacterized protein</fullName>
    </submittedName>
</protein>
<sequence length="231" mass="22692">MGWSTKSGASPVGPSGVAGKEKEKGKVTAGGAGTSALTGGKVISDAGALSNIGAGPAGTNALGTPTGDPSKAIRGERGPGGGTTTQSAYTPGALGNFPNADIPTVVEKIVGPLVPGVGGMLGIAGAKQAIEDPSKTTTVLGGDPGPQRGWQPDRYRGSASLGGIGGSGGAVNSGEREIAGRPIGAAARIRQDNSVNDGDDLGVGGATDQYSEVMMKDRRKPGLKQMLETML</sequence>
<feature type="region of interest" description="Disordered" evidence="1">
    <location>
        <begin position="1"/>
        <end position="92"/>
    </location>
</feature>
<evidence type="ECO:0000313" key="3">
    <source>
        <dbReference type="Proteomes" id="UP001230156"/>
    </source>
</evidence>
<dbReference type="Proteomes" id="UP001230156">
    <property type="component" value="Unassembled WGS sequence"/>
</dbReference>
<comment type="caution">
    <text evidence="2">The sequence shown here is derived from an EMBL/GenBank/DDBJ whole genome shotgun (WGS) entry which is preliminary data.</text>
</comment>
<name>A0ABU0YG90_9PROT</name>
<evidence type="ECO:0000313" key="2">
    <source>
        <dbReference type="EMBL" id="MDQ7246210.1"/>
    </source>
</evidence>
<evidence type="ECO:0000256" key="1">
    <source>
        <dbReference type="SAM" id="MobiDB-lite"/>
    </source>
</evidence>
<gene>
    <name evidence="2" type="ORF">Q8A70_00970</name>
</gene>
<feature type="region of interest" description="Disordered" evidence="1">
    <location>
        <begin position="183"/>
        <end position="206"/>
    </location>
</feature>
<proteinExistence type="predicted"/>
<reference evidence="3" key="1">
    <citation type="submission" date="2023-08" db="EMBL/GenBank/DDBJ databases">
        <title>Rhodospirillaceae gen. nov., a novel taxon isolated from the Yangtze River Yuezi River estuary sludge.</title>
        <authorList>
            <person name="Ruan L."/>
        </authorList>
    </citation>
    <scope>NUCLEOTIDE SEQUENCE [LARGE SCALE GENOMIC DNA]</scope>
    <source>
        <strain evidence="3">R-7</strain>
    </source>
</reference>
<keyword evidence="3" id="KW-1185">Reference proteome</keyword>
<accession>A0ABU0YG90</accession>